<dbReference type="Proteomes" id="UP000262195">
    <property type="component" value="Unassembled WGS sequence"/>
</dbReference>
<dbReference type="GO" id="GO:0030983">
    <property type="term" value="F:mismatched DNA binding"/>
    <property type="evidence" value="ECO:0007669"/>
    <property type="project" value="InterPro"/>
</dbReference>
<dbReference type="InterPro" id="IPR016151">
    <property type="entry name" value="DNA_mismatch_repair_MutS_N"/>
</dbReference>
<comment type="caution">
    <text evidence="14">The sequence shown here is derived from an EMBL/GenBank/DDBJ whole genome shotgun (WGS) entry which is preliminary data.</text>
</comment>
<keyword evidence="11" id="KW-0175">Coiled coil</keyword>
<dbReference type="Gene3D" id="3.40.1170.10">
    <property type="entry name" value="DNA repair protein MutS, domain I"/>
    <property type="match status" value="1"/>
</dbReference>
<dbReference type="PANTHER" id="PTHR11361:SF34">
    <property type="entry name" value="DNA MISMATCH REPAIR PROTEIN MSH1, MITOCHONDRIAL"/>
    <property type="match status" value="1"/>
</dbReference>
<dbReference type="GO" id="GO:0005829">
    <property type="term" value="C:cytosol"/>
    <property type="evidence" value="ECO:0007669"/>
    <property type="project" value="TreeGrafter"/>
</dbReference>
<dbReference type="PIRSF" id="PIRSF037677">
    <property type="entry name" value="DNA_mis_repair_Msh6"/>
    <property type="match status" value="1"/>
</dbReference>
<dbReference type="Gene3D" id="3.40.50.300">
    <property type="entry name" value="P-loop containing nucleotide triphosphate hydrolases"/>
    <property type="match status" value="1"/>
</dbReference>
<protein>
    <recommendedName>
        <fullName evidence="2 9">DNA mismatch repair protein MutS</fullName>
    </recommendedName>
</protein>
<dbReference type="GO" id="GO:0005524">
    <property type="term" value="F:ATP binding"/>
    <property type="evidence" value="ECO:0007669"/>
    <property type="project" value="UniProtKB-UniRule"/>
</dbReference>
<dbReference type="Pfam" id="PF05188">
    <property type="entry name" value="MutS_II"/>
    <property type="match status" value="1"/>
</dbReference>
<dbReference type="GO" id="GO:0140664">
    <property type="term" value="F:ATP-dependent DNA damage sensor activity"/>
    <property type="evidence" value="ECO:0007669"/>
    <property type="project" value="InterPro"/>
</dbReference>
<evidence type="ECO:0000256" key="11">
    <source>
        <dbReference type="SAM" id="Coils"/>
    </source>
</evidence>
<dbReference type="HAMAP" id="MF_00096">
    <property type="entry name" value="MutS"/>
    <property type="match status" value="1"/>
</dbReference>
<evidence type="ECO:0000256" key="6">
    <source>
        <dbReference type="ARBA" id="ARBA00023125"/>
    </source>
</evidence>
<dbReference type="InterPro" id="IPR036187">
    <property type="entry name" value="DNA_mismatch_repair_MutS_sf"/>
</dbReference>
<feature type="coiled-coil region" evidence="11">
    <location>
        <begin position="515"/>
        <end position="543"/>
    </location>
</feature>
<dbReference type="InterPro" id="IPR027417">
    <property type="entry name" value="P-loop_NTPase"/>
</dbReference>
<dbReference type="InterPro" id="IPR007860">
    <property type="entry name" value="DNA_mmatch_repair_MutS_con_dom"/>
</dbReference>
<dbReference type="InterPro" id="IPR007695">
    <property type="entry name" value="DNA_mismatch_repair_MutS-lik_N"/>
</dbReference>
<keyword evidence="7 9" id="KW-0234">DNA repair</keyword>
<dbReference type="FunFam" id="3.40.1170.10:FF:000001">
    <property type="entry name" value="DNA mismatch repair protein MutS"/>
    <property type="match status" value="1"/>
</dbReference>
<dbReference type="Pfam" id="PF05192">
    <property type="entry name" value="MutS_III"/>
    <property type="match status" value="1"/>
</dbReference>
<comment type="similarity">
    <text evidence="1 9 10">Belongs to the DNA mismatch repair MutS family.</text>
</comment>
<comment type="function">
    <text evidence="8 9">This protein is involved in the repair of mismatches in DNA. It is possible that it carries out the mismatch recognition step. This protein has a weak ATPase activity.</text>
</comment>
<dbReference type="InterPro" id="IPR017261">
    <property type="entry name" value="DNA_mismatch_repair_MutS/MSH"/>
</dbReference>
<keyword evidence="3 9" id="KW-0547">Nucleotide-binding</keyword>
<dbReference type="PROSITE" id="PS00486">
    <property type="entry name" value="DNA_MISMATCH_REPAIR_2"/>
    <property type="match status" value="1"/>
</dbReference>
<dbReference type="InterPro" id="IPR005748">
    <property type="entry name" value="DNA_mismatch_repair_MutS"/>
</dbReference>
<dbReference type="SUPFAM" id="SSF48334">
    <property type="entry name" value="DNA repair protein MutS, domain III"/>
    <property type="match status" value="1"/>
</dbReference>
<reference evidence="14 15" key="1">
    <citation type="journal article" date="2018" name="Nat. Biotechnol.">
        <title>A standardized bacterial taxonomy based on genome phylogeny substantially revises the tree of life.</title>
        <authorList>
            <person name="Parks D.H."/>
            <person name="Chuvochina M."/>
            <person name="Waite D.W."/>
            <person name="Rinke C."/>
            <person name="Skarshewski A."/>
            <person name="Chaumeil P.A."/>
            <person name="Hugenholtz P."/>
        </authorList>
    </citation>
    <scope>NUCLEOTIDE SEQUENCE [LARGE SCALE GENOMIC DNA]</scope>
    <source>
        <strain evidence="14">UBA11306</strain>
    </source>
</reference>
<dbReference type="InterPro" id="IPR045076">
    <property type="entry name" value="MutS"/>
</dbReference>
<evidence type="ECO:0000256" key="2">
    <source>
        <dbReference type="ARBA" id="ARBA00021982"/>
    </source>
</evidence>
<evidence type="ECO:0000313" key="15">
    <source>
        <dbReference type="Proteomes" id="UP000262195"/>
    </source>
</evidence>
<dbReference type="SUPFAM" id="SSF52540">
    <property type="entry name" value="P-loop containing nucleoside triphosphate hydrolases"/>
    <property type="match status" value="1"/>
</dbReference>
<dbReference type="Pfam" id="PF01624">
    <property type="entry name" value="MutS_I"/>
    <property type="match status" value="1"/>
</dbReference>
<proteinExistence type="inferred from homology"/>
<keyword evidence="5 9" id="KW-0067">ATP-binding</keyword>
<dbReference type="SMART" id="SM00534">
    <property type="entry name" value="MUTSac"/>
    <property type="match status" value="1"/>
</dbReference>
<dbReference type="SUPFAM" id="SSF55271">
    <property type="entry name" value="DNA repair protein MutS, domain I"/>
    <property type="match status" value="1"/>
</dbReference>
<dbReference type="InterPro" id="IPR007861">
    <property type="entry name" value="DNA_mismatch_repair_MutS_clamp"/>
</dbReference>
<evidence type="ECO:0000256" key="8">
    <source>
        <dbReference type="ARBA" id="ARBA00024647"/>
    </source>
</evidence>
<dbReference type="Pfam" id="PF05190">
    <property type="entry name" value="MutS_IV"/>
    <property type="match status" value="1"/>
</dbReference>
<dbReference type="InterPro" id="IPR007696">
    <property type="entry name" value="DNA_mismatch_repair_MutS_core"/>
</dbReference>
<accession>A0A3D4S2Y4</accession>
<dbReference type="EMBL" id="DQHO01000003">
    <property type="protein sequence ID" value="HCS93194.1"/>
    <property type="molecule type" value="Genomic_DNA"/>
</dbReference>
<dbReference type="FunFam" id="1.10.1420.10:FF:000001">
    <property type="entry name" value="DNA mismatch repair protein MutS"/>
    <property type="match status" value="1"/>
</dbReference>
<evidence type="ECO:0000259" key="13">
    <source>
        <dbReference type="PROSITE" id="PS00486"/>
    </source>
</evidence>
<dbReference type="NCBIfam" id="TIGR01070">
    <property type="entry name" value="mutS1"/>
    <property type="match status" value="1"/>
</dbReference>
<dbReference type="GO" id="GO:0003684">
    <property type="term" value="F:damaged DNA binding"/>
    <property type="evidence" value="ECO:0007669"/>
    <property type="project" value="UniProtKB-UniRule"/>
</dbReference>
<keyword evidence="4 9" id="KW-0227">DNA damage</keyword>
<dbReference type="SMART" id="SM00533">
    <property type="entry name" value="MUTSd"/>
    <property type="match status" value="1"/>
</dbReference>
<gene>
    <name evidence="9" type="primary">mutS</name>
    <name evidence="14" type="ORF">DIW15_00610</name>
</gene>
<evidence type="ECO:0000256" key="3">
    <source>
        <dbReference type="ARBA" id="ARBA00022741"/>
    </source>
</evidence>
<dbReference type="FunFam" id="3.40.50.300:FF:000870">
    <property type="entry name" value="MutS protein homolog 4"/>
    <property type="match status" value="1"/>
</dbReference>
<evidence type="ECO:0000256" key="4">
    <source>
        <dbReference type="ARBA" id="ARBA00022763"/>
    </source>
</evidence>
<organism evidence="14 15">
    <name type="scientific">Bavariicoccus seileri</name>
    <dbReference type="NCBI Taxonomy" id="549685"/>
    <lineage>
        <taxon>Bacteria</taxon>
        <taxon>Bacillati</taxon>
        <taxon>Bacillota</taxon>
        <taxon>Bacilli</taxon>
        <taxon>Lactobacillales</taxon>
        <taxon>Enterococcaceae</taxon>
        <taxon>Bavariicoccus</taxon>
    </lineage>
</organism>
<feature type="compositionally biased region" description="Polar residues" evidence="12">
    <location>
        <begin position="833"/>
        <end position="843"/>
    </location>
</feature>
<keyword evidence="6 9" id="KW-0238">DNA-binding</keyword>
<dbReference type="GO" id="GO:0006298">
    <property type="term" value="P:mismatch repair"/>
    <property type="evidence" value="ECO:0007669"/>
    <property type="project" value="UniProtKB-UniRule"/>
</dbReference>
<dbReference type="Gene3D" id="1.10.1420.10">
    <property type="match status" value="2"/>
</dbReference>
<feature type="binding site" evidence="9">
    <location>
        <begin position="625"/>
        <end position="632"/>
    </location>
    <ligand>
        <name>ATP</name>
        <dbReference type="ChEBI" id="CHEBI:30616"/>
    </ligand>
</feature>
<sequence>MSNETPMMIQYHKIKDQYPDAFLFYRLGDFYELFEDDALKASRLLEITLTTRNKKSKNPIPMCGVPHHAAQDYIKTLIKMGYKVAICEQMEDPKLAKGMVKREVIQLLTPGTYIDESANQQLTNHYLVSLTTNRKPSYLSDPKIDVMTKEVTLFGISAVDVSTGEWSATVVDRDQLAIEIASLHPQEIVCEPEFEESFQKIFPDLFFSTIVPKKSELLPPIESNELPVLEENSKILLDKANRLIMSYLIETQKKQLSHLQAITYYEPTSYLQMSQETKSHLELITSVRHKKEGALIAILDETQTAMGSRLLKQWLEKPLLKQATIESRQERVSLLLNNFLERTALSEYLHQVYDLERLVTKLAMGTIRPRDYQQLSKSLSIVPLITETLNAIDKDQIFAEENVSTNVSIQVQQLIDAAIDDDPPITFKNGGVIRDGYNEQLDHYRDVLKNGQQWIADLQQKERELTQAKSLKVGYNKVFGYYIEISKAQAQQVDTSRFDRKQTLANAERYITPELKEIEQEILEAQENALVLEHELYEQLRQDIMPFREKLQQTAKSIATIDVIQSLAKVAEDNDYCKPSLSLHDRTLELSHSRHPVVEKVLGPGEFVSNDVSLGGDHRVEIITGPNMAGKSTYMRQVALITIMAQIGSYVPAKVAKLPIVTKLFTRIGAADDLYSGKSTFMVEMMETQYALKHADQYSLILFDEIGRGTATYDGMALAQAIIEFIVEQIPAHVLFSTHYHELTDLDQQFEAIKNVHIEAIESGNDIVFSHLIKPGAADKSYGVHVARLAEMDERVILRAEVILKELETNAQKLKETMDDDHSDLAGNKESMLRNSTKNNNEEYSSEIAVDYQKLKARVEAIDVLNYSPLEVVTLLADLQNEVKNDGENQRT</sequence>
<dbReference type="STRING" id="1121105.GCA_000421665_00310"/>
<evidence type="ECO:0000256" key="9">
    <source>
        <dbReference type="HAMAP-Rule" id="MF_00096"/>
    </source>
</evidence>
<dbReference type="Gene3D" id="3.30.420.110">
    <property type="entry name" value="MutS, connector domain"/>
    <property type="match status" value="1"/>
</dbReference>
<evidence type="ECO:0000256" key="5">
    <source>
        <dbReference type="ARBA" id="ARBA00022840"/>
    </source>
</evidence>
<dbReference type="AlphaFoldDB" id="A0A3D4S2Y4"/>
<evidence type="ECO:0000256" key="10">
    <source>
        <dbReference type="RuleBase" id="RU003756"/>
    </source>
</evidence>
<dbReference type="InterPro" id="IPR036678">
    <property type="entry name" value="MutS_con_dom_sf"/>
</dbReference>
<feature type="region of interest" description="Disordered" evidence="12">
    <location>
        <begin position="818"/>
        <end position="843"/>
    </location>
</feature>
<dbReference type="SUPFAM" id="SSF53150">
    <property type="entry name" value="DNA repair protein MutS, domain II"/>
    <property type="match status" value="1"/>
</dbReference>
<evidence type="ECO:0000256" key="1">
    <source>
        <dbReference type="ARBA" id="ARBA00006271"/>
    </source>
</evidence>
<dbReference type="Pfam" id="PF00488">
    <property type="entry name" value="MutS_V"/>
    <property type="match status" value="1"/>
</dbReference>
<dbReference type="NCBIfam" id="NF003810">
    <property type="entry name" value="PRK05399.1"/>
    <property type="match status" value="1"/>
</dbReference>
<dbReference type="PANTHER" id="PTHR11361">
    <property type="entry name" value="DNA MISMATCH REPAIR PROTEIN MUTS FAMILY MEMBER"/>
    <property type="match status" value="1"/>
</dbReference>
<name>A0A3D4S2Y4_9ENTE</name>
<evidence type="ECO:0000313" key="14">
    <source>
        <dbReference type="EMBL" id="HCS93194.1"/>
    </source>
</evidence>
<evidence type="ECO:0000256" key="12">
    <source>
        <dbReference type="SAM" id="MobiDB-lite"/>
    </source>
</evidence>
<dbReference type="InterPro" id="IPR000432">
    <property type="entry name" value="DNA_mismatch_repair_MutS_C"/>
</dbReference>
<evidence type="ECO:0000256" key="7">
    <source>
        <dbReference type="ARBA" id="ARBA00023204"/>
    </source>
</evidence>
<feature type="domain" description="DNA mismatch repair proteins mutS family" evidence="13">
    <location>
        <begin position="699"/>
        <end position="715"/>
    </location>
</feature>